<feature type="active site" evidence="9">
    <location>
        <position position="80"/>
    </location>
</feature>
<evidence type="ECO:0000313" key="10">
    <source>
        <dbReference type="EMBL" id="HGI87520.1"/>
    </source>
</evidence>
<dbReference type="GO" id="GO:0008270">
    <property type="term" value="F:zinc ion binding"/>
    <property type="evidence" value="ECO:0007669"/>
    <property type="project" value="UniProtKB-UniRule"/>
</dbReference>
<comment type="pathway">
    <text evidence="9">Amino-acid biosynthesis; L-arginine biosynthesis.</text>
</comment>
<dbReference type="AlphaFoldDB" id="A0A7C4BC42"/>
<dbReference type="GO" id="GO:0050897">
    <property type="term" value="F:cobalt ion binding"/>
    <property type="evidence" value="ECO:0007669"/>
    <property type="project" value="UniProtKB-UniRule"/>
</dbReference>
<evidence type="ECO:0000256" key="9">
    <source>
        <dbReference type="HAMAP-Rule" id="MF_01120"/>
    </source>
</evidence>
<feature type="binding site" evidence="9">
    <location>
        <position position="102"/>
    </location>
    <ligand>
        <name>Zn(2+)</name>
        <dbReference type="ChEBI" id="CHEBI:29105"/>
        <label>1</label>
    </ligand>
</feature>
<dbReference type="InterPro" id="IPR050072">
    <property type="entry name" value="Peptidase_M20A"/>
</dbReference>
<dbReference type="NCBIfam" id="TIGR01902">
    <property type="entry name" value="dapE-lys-deAc"/>
    <property type="match status" value="1"/>
</dbReference>
<feature type="binding site" evidence="9">
    <location>
        <position position="78"/>
    </location>
    <ligand>
        <name>Zn(2+)</name>
        <dbReference type="ChEBI" id="CHEBI:29105"/>
        <label>1</label>
    </ligand>
</feature>
<keyword evidence="1 9" id="KW-0963">Cytoplasm</keyword>
<dbReference type="UniPathway" id="UPA00033">
    <property type="reaction ID" value="UER00039"/>
</dbReference>
<comment type="subcellular location">
    <subcellularLocation>
        <location evidence="9">Cytoplasm</location>
    </subcellularLocation>
</comment>
<reference evidence="10" key="1">
    <citation type="journal article" date="2020" name="mSystems">
        <title>Genome- and Community-Level Interaction Insights into Carbon Utilization and Element Cycling Functions of Hydrothermarchaeota in Hydrothermal Sediment.</title>
        <authorList>
            <person name="Zhou Z."/>
            <person name="Liu Y."/>
            <person name="Xu W."/>
            <person name="Pan J."/>
            <person name="Luo Z.H."/>
            <person name="Li M."/>
        </authorList>
    </citation>
    <scope>NUCLEOTIDE SEQUENCE [LARGE SCALE GENOMIC DNA]</scope>
    <source>
        <strain evidence="10">SpSt-732</strain>
    </source>
</reference>
<dbReference type="GO" id="GO:0042450">
    <property type="term" value="P:L-arginine biosynthetic process via ornithine"/>
    <property type="evidence" value="ECO:0007669"/>
    <property type="project" value="UniProtKB-UniRule"/>
</dbReference>
<comment type="catalytic activity">
    <reaction evidence="9">
        <text>[amino-group carrier protein]-C-terminal-gamma-(L-ornithyl)-L-glutamate + H2O = [amino-group carrier protein]-C-terminal-L-glutamate + L-ornithine</text>
        <dbReference type="Rhea" id="RHEA:52676"/>
        <dbReference type="Rhea" id="RHEA-COMP:9693"/>
        <dbReference type="Rhea" id="RHEA-COMP:13328"/>
        <dbReference type="ChEBI" id="CHEBI:15377"/>
        <dbReference type="ChEBI" id="CHEBI:46911"/>
        <dbReference type="ChEBI" id="CHEBI:78525"/>
        <dbReference type="ChEBI" id="CHEBI:136763"/>
        <dbReference type="EC" id="3.5.1.132"/>
    </reaction>
</comment>
<feature type="binding site" evidence="9">
    <location>
        <position position="102"/>
    </location>
    <ligand>
        <name>Zn(2+)</name>
        <dbReference type="ChEBI" id="CHEBI:29105"/>
        <label>2</label>
    </ligand>
</feature>
<evidence type="ECO:0000256" key="4">
    <source>
        <dbReference type="ARBA" id="ARBA00022723"/>
    </source>
</evidence>
<dbReference type="InterPro" id="IPR010175">
    <property type="entry name" value="LysK"/>
</dbReference>
<organism evidence="10">
    <name type="scientific">Ignisphaera aggregans</name>
    <dbReference type="NCBI Taxonomy" id="334771"/>
    <lineage>
        <taxon>Archaea</taxon>
        <taxon>Thermoproteota</taxon>
        <taxon>Thermoprotei</taxon>
        <taxon>Desulfurococcales</taxon>
        <taxon>Desulfurococcaceae</taxon>
        <taxon>Ignisphaera</taxon>
    </lineage>
</organism>
<comment type="caution">
    <text evidence="10">The sequence shown here is derived from an EMBL/GenBank/DDBJ whole genome shotgun (WGS) entry which is preliminary data.</text>
</comment>
<feature type="active site" description="Proton acceptor" evidence="9">
    <location>
        <position position="136"/>
    </location>
</feature>
<feature type="binding site" evidence="9">
    <location>
        <position position="339"/>
    </location>
    <ligand>
        <name>Zn(2+)</name>
        <dbReference type="ChEBI" id="CHEBI:29105"/>
        <label>2</label>
    </ligand>
</feature>
<dbReference type="PROSITE" id="PS00758">
    <property type="entry name" value="ARGE_DAPE_CPG2_1"/>
    <property type="match status" value="1"/>
</dbReference>
<keyword evidence="6 9" id="KW-0862">Zinc</keyword>
<dbReference type="UniPathway" id="UPA00068"/>
<dbReference type="GO" id="GO:0016811">
    <property type="term" value="F:hydrolase activity, acting on carbon-nitrogen (but not peptide) bonds, in linear amides"/>
    <property type="evidence" value="ECO:0007669"/>
    <property type="project" value="UniProtKB-UniRule"/>
</dbReference>
<dbReference type="GO" id="GO:0019878">
    <property type="term" value="P:lysine biosynthetic process via aminoadipic acid"/>
    <property type="evidence" value="ECO:0007669"/>
    <property type="project" value="UniProtKB-UniRule"/>
</dbReference>
<keyword evidence="7 9" id="KW-0457">Lysine biosynthesis</keyword>
<keyword evidence="2 9" id="KW-0055">Arginine biosynthesis</keyword>
<evidence type="ECO:0000256" key="1">
    <source>
        <dbReference type="ARBA" id="ARBA00022490"/>
    </source>
</evidence>
<dbReference type="EMBL" id="DTFF01000038">
    <property type="protein sequence ID" value="HGI87520.1"/>
    <property type="molecule type" value="Genomic_DNA"/>
</dbReference>
<dbReference type="PANTHER" id="PTHR43808">
    <property type="entry name" value="ACETYLORNITHINE DEACETYLASE"/>
    <property type="match status" value="1"/>
</dbReference>
<comment type="catalytic activity">
    <reaction evidence="9">
        <text>[amino-group carrier protein]-C-terminal-gamma-(L-lysyl)-L-glutamate + H2O = [amino-group carrier protein]-C-terminal-L-glutamate + L-lysine</text>
        <dbReference type="Rhea" id="RHEA:48684"/>
        <dbReference type="Rhea" id="RHEA-COMP:9693"/>
        <dbReference type="Rhea" id="RHEA-COMP:9715"/>
        <dbReference type="ChEBI" id="CHEBI:15377"/>
        <dbReference type="ChEBI" id="CHEBI:32551"/>
        <dbReference type="ChEBI" id="CHEBI:78525"/>
        <dbReference type="ChEBI" id="CHEBI:78526"/>
        <dbReference type="EC" id="3.5.1.130"/>
    </reaction>
</comment>
<dbReference type="PANTHER" id="PTHR43808:SF28">
    <property type="entry name" value="[LYSW]-LYSINE_[LYSW]-ORNITHINE HYDROLASE"/>
    <property type="match status" value="1"/>
</dbReference>
<evidence type="ECO:0000256" key="6">
    <source>
        <dbReference type="ARBA" id="ARBA00022833"/>
    </source>
</evidence>
<dbReference type="EC" id="3.5.1.132" evidence="9"/>
<evidence type="ECO:0000256" key="2">
    <source>
        <dbReference type="ARBA" id="ARBA00022571"/>
    </source>
</evidence>
<dbReference type="GO" id="GO:0005737">
    <property type="term" value="C:cytoplasm"/>
    <property type="evidence" value="ECO:0007669"/>
    <property type="project" value="UniProtKB-SubCell"/>
</dbReference>
<comment type="function">
    <text evidence="9">Catalyzes the release of L-lysine from [LysW]-gamma-L-lysine and the release of L-ornithine from [LysW]-L-ornithine.</text>
</comment>
<dbReference type="SUPFAM" id="SSF53187">
    <property type="entry name" value="Zn-dependent exopeptidases"/>
    <property type="match status" value="1"/>
</dbReference>
<comment type="similarity">
    <text evidence="9">Belongs to the peptidase M20A family. LysK subfamily.</text>
</comment>
<evidence type="ECO:0000256" key="7">
    <source>
        <dbReference type="ARBA" id="ARBA00023154"/>
    </source>
</evidence>
<accession>A0A7C4BC42</accession>
<sequence>MMLITRWRSLEGVLRNLAEEMLLELLKAYSPSGHEEKAIKILREYVLTLGFDDVHIDGVGNLIAEIGYGDRSIALVGHIDTVPGELPVELNNGVVRGRGAVDAKGPLVAMFIGASLAKNHINLSKHRVYVIAAVGEEGDSRGAKELVKRGFKPNGIIIGEPSNNSIVLGYRGSAKVKIRCLSASSHTSSPPLEPTVYDKLIDLWIKVRERYSTFKAELTTAAILSIQCGDNTGYSVYPKEGSMLIDFRVGINDSVKSIEEYLSNLVMQYSKCYYDVIDYTQPIRTSVNSTIARALTRAIIIEGARPRFVYKLGTSDMNLLHNCSSNIVAYGPGKSELSHTDKEEISVEEVLQGARIYRSAIEEFFKLFQ</sequence>
<gene>
    <name evidence="9" type="primary">lysK</name>
    <name evidence="10" type="ORF">ENV14_03910</name>
</gene>
<name>A0A7C4BC42_9CREN</name>
<keyword evidence="3 9" id="KW-0028">Amino-acid biosynthesis</keyword>
<keyword evidence="8 9" id="KW-0170">Cobalt</keyword>
<keyword evidence="5 9" id="KW-0378">Hydrolase</keyword>
<dbReference type="InterPro" id="IPR002933">
    <property type="entry name" value="Peptidase_M20"/>
</dbReference>
<evidence type="ECO:0000256" key="8">
    <source>
        <dbReference type="ARBA" id="ARBA00023285"/>
    </source>
</evidence>
<dbReference type="EC" id="3.5.1.130" evidence="9"/>
<protein>
    <recommendedName>
        <fullName evidence="9">Putative [LysW]-lysine/[LysW]-ornithine hydrolase</fullName>
        <ecNumber evidence="9">3.5.1.130</ecNumber>
        <ecNumber evidence="9">3.5.1.132</ecNumber>
    </recommendedName>
</protein>
<dbReference type="HAMAP" id="MF_01120">
    <property type="entry name" value="LysK"/>
    <property type="match status" value="1"/>
</dbReference>
<evidence type="ECO:0000256" key="3">
    <source>
        <dbReference type="ARBA" id="ARBA00022605"/>
    </source>
</evidence>
<evidence type="ECO:0000256" key="5">
    <source>
        <dbReference type="ARBA" id="ARBA00022801"/>
    </source>
</evidence>
<proteinExistence type="inferred from homology"/>
<keyword evidence="4 9" id="KW-0479">Metal-binding</keyword>
<feature type="binding site" evidence="9">
    <location>
        <position position="160"/>
    </location>
    <ligand>
        <name>Zn(2+)</name>
        <dbReference type="ChEBI" id="CHEBI:29105"/>
        <label>1</label>
    </ligand>
</feature>
<dbReference type="Pfam" id="PF01546">
    <property type="entry name" value="Peptidase_M20"/>
    <property type="match status" value="1"/>
</dbReference>
<comment type="cofactor">
    <cofactor evidence="9">
        <name>Zn(2+)</name>
        <dbReference type="ChEBI" id="CHEBI:29105"/>
    </cofactor>
    <cofactor evidence="9">
        <name>Co(2+)</name>
        <dbReference type="ChEBI" id="CHEBI:48828"/>
    </cofactor>
    <text evidence="9">Binds 2 Zn(2+) or Co(2+) ions per subunit.</text>
</comment>
<feature type="binding site" evidence="9">
    <location>
        <position position="137"/>
    </location>
    <ligand>
        <name>Zn(2+)</name>
        <dbReference type="ChEBI" id="CHEBI:29105"/>
        <label>2</label>
    </ligand>
</feature>
<comment type="pathway">
    <text evidence="9">Amino-acid biosynthesis; L-lysine biosynthesis via AAA pathway; L-lysine from L-alpha-aminoadipate (Thermus route): step 5/5.</text>
</comment>
<dbReference type="InterPro" id="IPR001261">
    <property type="entry name" value="ArgE/DapE_CS"/>
</dbReference>
<dbReference type="Gene3D" id="3.40.630.10">
    <property type="entry name" value="Zn peptidases"/>
    <property type="match status" value="2"/>
</dbReference>
<dbReference type="PROSITE" id="PS00759">
    <property type="entry name" value="ARGE_DAPE_CPG2_2"/>
    <property type="match status" value="1"/>
</dbReference>